<gene>
    <name evidence="2" type="ORF">B0H16DRAFT_1462628</name>
</gene>
<sequence length="685" mass="72817">MHATCDGLCTPSSNNFYTNATQLEHAGGLKKDANLDIADAVDIESVRHLSHDLSGERERGAGSGQAMREAVCAKRRRVVRLYIWMAEHEEGRRAEHLTASPRELAQKLLENAEGGDLGGQELVRALLEVRGSARVGVGTARNAFLHRRSGNAKSARFAFVVWRACSPRPFWEMHVCGGLSLGLLGAGAHASASAYPNATNAWVAVSIISLARYTMERELLVRCDYSRLAFAHAGWDWSRRDAIVQGSLRPYSALLARCGRSRETWGRAACALLPAAVPPSSPLHLLLPNNISPYPPKKPFPNQGRLLRFVNAGAGAGCIEALSAKLDVPTALDSTRRLADLDKARGHHGGSTHTRPPTITHSTTASNATSPTAGAGARVTGGTGAEGGEEGEEEKEVGDGDRIKVDEQAASASHGDVRACDGVRRGRRLEATDRRSARGSGSGRKSSALAGDGYHQAGGQGRAKLAPGADARYSASLAHDVDTAVAVQRGHSHHLHLDVPPPSHPPQNNEDLTFTSATSEAEYHTTNSSSPAWISGGTQSRARRCSAARSTAPIRRLSLLAEVGAGCGGDVARAIQRSRAGVGARLLGVFGASANGTRTTSTVAPHAEREHGRSTPDRAGKHRRESVSYQCQLRRDEFTVMDARSTPPLSQCDLHVEFAAAADAPPDAEVVCVFGFARAWTWVAS</sequence>
<dbReference type="AlphaFoldDB" id="A0AAD7N585"/>
<feature type="compositionally biased region" description="Basic and acidic residues" evidence="1">
    <location>
        <begin position="397"/>
        <end position="407"/>
    </location>
</feature>
<evidence type="ECO:0000256" key="1">
    <source>
        <dbReference type="SAM" id="MobiDB-lite"/>
    </source>
</evidence>
<evidence type="ECO:0000313" key="3">
    <source>
        <dbReference type="Proteomes" id="UP001215598"/>
    </source>
</evidence>
<dbReference type="Proteomes" id="UP001215598">
    <property type="component" value="Unassembled WGS sequence"/>
</dbReference>
<dbReference type="EMBL" id="JARKIB010000081">
    <property type="protein sequence ID" value="KAJ7746044.1"/>
    <property type="molecule type" value="Genomic_DNA"/>
</dbReference>
<feature type="compositionally biased region" description="Basic and acidic residues" evidence="1">
    <location>
        <begin position="415"/>
        <end position="436"/>
    </location>
</feature>
<feature type="compositionally biased region" description="Basic and acidic residues" evidence="1">
    <location>
        <begin position="606"/>
        <end position="619"/>
    </location>
</feature>
<feature type="region of interest" description="Disordered" evidence="1">
    <location>
        <begin position="597"/>
        <end position="626"/>
    </location>
</feature>
<feature type="region of interest" description="Disordered" evidence="1">
    <location>
        <begin position="487"/>
        <end position="539"/>
    </location>
</feature>
<feature type="region of interest" description="Disordered" evidence="1">
    <location>
        <begin position="343"/>
        <end position="466"/>
    </location>
</feature>
<reference evidence="2" key="1">
    <citation type="submission" date="2023-03" db="EMBL/GenBank/DDBJ databases">
        <title>Massive genome expansion in bonnet fungi (Mycena s.s.) driven by repeated elements and novel gene families across ecological guilds.</title>
        <authorList>
            <consortium name="Lawrence Berkeley National Laboratory"/>
            <person name="Harder C.B."/>
            <person name="Miyauchi S."/>
            <person name="Viragh M."/>
            <person name="Kuo A."/>
            <person name="Thoen E."/>
            <person name="Andreopoulos B."/>
            <person name="Lu D."/>
            <person name="Skrede I."/>
            <person name="Drula E."/>
            <person name="Henrissat B."/>
            <person name="Morin E."/>
            <person name="Kohler A."/>
            <person name="Barry K."/>
            <person name="LaButti K."/>
            <person name="Morin E."/>
            <person name="Salamov A."/>
            <person name="Lipzen A."/>
            <person name="Mereny Z."/>
            <person name="Hegedus B."/>
            <person name="Baldrian P."/>
            <person name="Stursova M."/>
            <person name="Weitz H."/>
            <person name="Taylor A."/>
            <person name="Grigoriev I.V."/>
            <person name="Nagy L.G."/>
            <person name="Martin F."/>
            <person name="Kauserud H."/>
        </authorList>
    </citation>
    <scope>NUCLEOTIDE SEQUENCE</scope>
    <source>
        <strain evidence="2">CBHHK182m</strain>
    </source>
</reference>
<accession>A0AAD7N585</accession>
<feature type="compositionally biased region" description="Low complexity" evidence="1">
    <location>
        <begin position="360"/>
        <end position="378"/>
    </location>
</feature>
<evidence type="ECO:0000313" key="2">
    <source>
        <dbReference type="EMBL" id="KAJ7746044.1"/>
    </source>
</evidence>
<name>A0AAD7N585_9AGAR</name>
<comment type="caution">
    <text evidence="2">The sequence shown here is derived from an EMBL/GenBank/DDBJ whole genome shotgun (WGS) entry which is preliminary data.</text>
</comment>
<feature type="compositionally biased region" description="Polar residues" evidence="1">
    <location>
        <begin position="506"/>
        <end position="539"/>
    </location>
</feature>
<organism evidence="2 3">
    <name type="scientific">Mycena metata</name>
    <dbReference type="NCBI Taxonomy" id="1033252"/>
    <lineage>
        <taxon>Eukaryota</taxon>
        <taxon>Fungi</taxon>
        <taxon>Dikarya</taxon>
        <taxon>Basidiomycota</taxon>
        <taxon>Agaricomycotina</taxon>
        <taxon>Agaricomycetes</taxon>
        <taxon>Agaricomycetidae</taxon>
        <taxon>Agaricales</taxon>
        <taxon>Marasmiineae</taxon>
        <taxon>Mycenaceae</taxon>
        <taxon>Mycena</taxon>
    </lineage>
</organism>
<keyword evidence="3" id="KW-1185">Reference proteome</keyword>
<feature type="compositionally biased region" description="Acidic residues" evidence="1">
    <location>
        <begin position="387"/>
        <end position="396"/>
    </location>
</feature>
<protein>
    <submittedName>
        <fullName evidence="2">Uncharacterized protein</fullName>
    </submittedName>
</protein>
<proteinExistence type="predicted"/>